<keyword evidence="2" id="KW-1185">Reference proteome</keyword>
<name>A0ABW5VFK4_9FLAO</name>
<evidence type="ECO:0000313" key="1">
    <source>
        <dbReference type="EMBL" id="MFD2789050.1"/>
    </source>
</evidence>
<comment type="caution">
    <text evidence="1">The sequence shown here is derived from an EMBL/GenBank/DDBJ whole genome shotgun (WGS) entry which is preliminary data.</text>
</comment>
<protein>
    <submittedName>
        <fullName evidence="1">Uncharacterized protein</fullName>
    </submittedName>
</protein>
<dbReference type="Proteomes" id="UP001597532">
    <property type="component" value="Unassembled WGS sequence"/>
</dbReference>
<dbReference type="EMBL" id="JBHUOK010000008">
    <property type="protein sequence ID" value="MFD2789050.1"/>
    <property type="molecule type" value="Genomic_DNA"/>
</dbReference>
<dbReference type="RefSeq" id="WP_251809103.1">
    <property type="nucleotide sequence ID" value="NZ_CP166679.1"/>
</dbReference>
<gene>
    <name evidence="1" type="ORF">ACFS1K_04685</name>
</gene>
<evidence type="ECO:0000313" key="2">
    <source>
        <dbReference type="Proteomes" id="UP001597532"/>
    </source>
</evidence>
<sequence length="64" mass="7421">MLGGTETSILNDVENSKKVLDKFNNITPEDVANYLVANFDELRKNPLIDLFIEKEVWKIRLKKV</sequence>
<accession>A0ABW5VFK4</accession>
<proteinExistence type="predicted"/>
<reference evidence="2" key="1">
    <citation type="journal article" date="2019" name="Int. J. Syst. Evol. Microbiol.">
        <title>The Global Catalogue of Microorganisms (GCM) 10K type strain sequencing project: providing services to taxonomists for standard genome sequencing and annotation.</title>
        <authorList>
            <consortium name="The Broad Institute Genomics Platform"/>
            <consortium name="The Broad Institute Genome Sequencing Center for Infectious Disease"/>
            <person name="Wu L."/>
            <person name="Ma J."/>
        </authorList>
    </citation>
    <scope>NUCLEOTIDE SEQUENCE [LARGE SCALE GENOMIC DNA]</scope>
    <source>
        <strain evidence="2">KCTC 52924</strain>
    </source>
</reference>
<organism evidence="1 2">
    <name type="scientific">Arenibacter antarcticus</name>
    <dbReference type="NCBI Taxonomy" id="2040469"/>
    <lineage>
        <taxon>Bacteria</taxon>
        <taxon>Pseudomonadati</taxon>
        <taxon>Bacteroidota</taxon>
        <taxon>Flavobacteriia</taxon>
        <taxon>Flavobacteriales</taxon>
        <taxon>Flavobacteriaceae</taxon>
        <taxon>Arenibacter</taxon>
    </lineage>
</organism>